<name>A0A098BP22_9NOCA</name>
<sequence length="394" mass="42085">MADSDRTRRFRRTRPHAGGDAAAFIDARAARNAAPQQSPAQPQPRPAAVQAHQDVVDVAAFVRKVEAEHSQGRPAPQPQPMKTVLGAFHGSPATQTTVQILAAAATARHFGGANSAAARKWERLAQDNAARLEAMRAAQYRQEQARCVQAQMPPEEMDRQLRARVAADREVDRRGFDAAGAVALSYAAAKALPPFDKLAELSHTHLTAPEPTPVPLEVATHMENQTHAAQAETVTEHADPETEAAQEIDIDTSPDPTEPETEPDIQADTAAATVEDADVSARLEQVQTEPTTSSEAKGGTNLEQIGSMLEKSGRGIASAVGPVNGDDEVAPPLSPVDLNQLSQELLDALGAAMSGHPRSVTEMLNIERQPDHTNEAVFDPGMGVEHRQEATLGY</sequence>
<evidence type="ECO:0000313" key="3">
    <source>
        <dbReference type="Proteomes" id="UP000042997"/>
    </source>
</evidence>
<feature type="compositionally biased region" description="Low complexity" evidence="1">
    <location>
        <begin position="21"/>
        <end position="52"/>
    </location>
</feature>
<dbReference type="EMBL" id="CCSD01000084">
    <property type="protein sequence ID" value="CDZ90313.1"/>
    <property type="molecule type" value="Genomic_DNA"/>
</dbReference>
<gene>
    <name evidence="2" type="ORF">RHRU231_700001</name>
</gene>
<dbReference type="AlphaFoldDB" id="A0A098BP22"/>
<protein>
    <submittedName>
        <fullName evidence="2">Uncharacterized protein</fullName>
    </submittedName>
</protein>
<feature type="region of interest" description="Disordered" evidence="1">
    <location>
        <begin position="227"/>
        <end position="263"/>
    </location>
</feature>
<organism evidence="2 3">
    <name type="scientific">Rhodococcus ruber</name>
    <dbReference type="NCBI Taxonomy" id="1830"/>
    <lineage>
        <taxon>Bacteria</taxon>
        <taxon>Bacillati</taxon>
        <taxon>Actinomycetota</taxon>
        <taxon>Actinomycetes</taxon>
        <taxon>Mycobacteriales</taxon>
        <taxon>Nocardiaceae</taxon>
        <taxon>Rhodococcus</taxon>
    </lineage>
</organism>
<dbReference type="Proteomes" id="UP000042997">
    <property type="component" value="Unassembled WGS sequence"/>
</dbReference>
<evidence type="ECO:0000256" key="1">
    <source>
        <dbReference type="SAM" id="MobiDB-lite"/>
    </source>
</evidence>
<accession>A0A098BP22</accession>
<feature type="compositionally biased region" description="Acidic residues" evidence="1">
    <location>
        <begin position="241"/>
        <end position="263"/>
    </location>
</feature>
<dbReference type="OrthoDB" id="4483670at2"/>
<evidence type="ECO:0000313" key="2">
    <source>
        <dbReference type="EMBL" id="CDZ90313.1"/>
    </source>
</evidence>
<proteinExistence type="predicted"/>
<dbReference type="RefSeq" id="WP_040273525.1">
    <property type="nucleotide sequence ID" value="NZ_JAJNCM010000042.1"/>
</dbReference>
<reference evidence="2 3" key="1">
    <citation type="journal article" date="2014" name="Genome Announc.">
        <title>Draft Genome Sequence of Propane- and Butane-Oxidizing Actinobacterium Rhodococcus ruber IEGM 231.</title>
        <authorList>
            <person name="Ivshina I.B."/>
            <person name="Kuyukina M.S."/>
            <person name="Krivoruchko A.V."/>
            <person name="Barbe V."/>
            <person name="Fischer C."/>
        </authorList>
    </citation>
    <scope>NUCLEOTIDE SEQUENCE [LARGE SCALE GENOMIC DNA]</scope>
</reference>
<feature type="region of interest" description="Disordered" evidence="1">
    <location>
        <begin position="1"/>
        <end position="52"/>
    </location>
</feature>